<dbReference type="PANTHER" id="PTHR16515:SF49">
    <property type="entry name" value="GASTRULA ZINC FINGER PROTEIN XLCGF49.1-LIKE-RELATED"/>
    <property type="match status" value="1"/>
</dbReference>
<dbReference type="FunFam" id="3.30.160.60:FF:000100">
    <property type="entry name" value="Zinc finger 45-like"/>
    <property type="match status" value="1"/>
</dbReference>
<evidence type="ECO:0000256" key="4">
    <source>
        <dbReference type="ARBA" id="ARBA00022771"/>
    </source>
</evidence>
<dbReference type="PROSITE" id="PS00028">
    <property type="entry name" value="ZINC_FINGER_C2H2_1"/>
    <property type="match status" value="2"/>
</dbReference>
<dbReference type="EMBL" id="QEAP01000685">
    <property type="protein sequence ID" value="TPX60616.1"/>
    <property type="molecule type" value="Genomic_DNA"/>
</dbReference>
<evidence type="ECO:0000256" key="6">
    <source>
        <dbReference type="ARBA" id="ARBA00023242"/>
    </source>
</evidence>
<keyword evidence="4 7" id="KW-0863">Zinc-finger</keyword>
<evidence type="ECO:0000256" key="7">
    <source>
        <dbReference type="PROSITE-ProRule" id="PRU00042"/>
    </source>
</evidence>
<evidence type="ECO:0000256" key="5">
    <source>
        <dbReference type="ARBA" id="ARBA00022833"/>
    </source>
</evidence>
<dbReference type="OrthoDB" id="8117402at2759"/>
<dbReference type="InterPro" id="IPR050331">
    <property type="entry name" value="Zinc_finger"/>
</dbReference>
<keyword evidence="5" id="KW-0862">Zinc</keyword>
<evidence type="ECO:0000313" key="10">
    <source>
        <dbReference type="EMBL" id="TPX60616.1"/>
    </source>
</evidence>
<dbReference type="Proteomes" id="UP000320333">
    <property type="component" value="Unassembled WGS sequence"/>
</dbReference>
<dbReference type="PANTHER" id="PTHR16515">
    <property type="entry name" value="PR DOMAIN ZINC FINGER PROTEIN"/>
    <property type="match status" value="1"/>
</dbReference>
<dbReference type="Pfam" id="PF00096">
    <property type="entry name" value="zf-C2H2"/>
    <property type="match status" value="3"/>
</dbReference>
<keyword evidence="3" id="KW-0677">Repeat</keyword>
<protein>
    <recommendedName>
        <fullName evidence="9">C2H2-type domain-containing protein</fullName>
    </recommendedName>
</protein>
<name>A0A507E9Z4_9FUNG</name>
<dbReference type="InterPro" id="IPR013087">
    <property type="entry name" value="Znf_C2H2_type"/>
</dbReference>
<evidence type="ECO:0000256" key="3">
    <source>
        <dbReference type="ARBA" id="ARBA00022737"/>
    </source>
</evidence>
<evidence type="ECO:0000256" key="8">
    <source>
        <dbReference type="SAM" id="MobiDB-lite"/>
    </source>
</evidence>
<feature type="region of interest" description="Disordered" evidence="8">
    <location>
        <begin position="21"/>
        <end position="43"/>
    </location>
</feature>
<dbReference type="GO" id="GO:0005634">
    <property type="term" value="C:nucleus"/>
    <property type="evidence" value="ECO:0007669"/>
    <property type="project" value="UniProtKB-SubCell"/>
</dbReference>
<reference evidence="10 11" key="1">
    <citation type="journal article" date="2019" name="Sci. Rep.">
        <title>Comparative genomics of chytrid fungi reveal insights into the obligate biotrophic and pathogenic lifestyle of Synchytrium endobioticum.</title>
        <authorList>
            <person name="van de Vossenberg B.T.L.H."/>
            <person name="Warris S."/>
            <person name="Nguyen H.D.T."/>
            <person name="van Gent-Pelzer M.P.E."/>
            <person name="Joly D.L."/>
            <person name="van de Geest H.C."/>
            <person name="Bonants P.J.M."/>
            <person name="Smith D.S."/>
            <person name="Levesque C.A."/>
            <person name="van der Lee T.A.J."/>
        </authorList>
    </citation>
    <scope>NUCLEOTIDE SEQUENCE [LARGE SCALE GENOMIC DNA]</scope>
    <source>
        <strain evidence="10 11">CBS 675.73</strain>
    </source>
</reference>
<dbReference type="SUPFAM" id="SSF57667">
    <property type="entry name" value="beta-beta-alpha zinc fingers"/>
    <property type="match status" value="2"/>
</dbReference>
<comment type="caution">
    <text evidence="10">The sequence shown here is derived from an EMBL/GenBank/DDBJ whole genome shotgun (WGS) entry which is preliminary data.</text>
</comment>
<feature type="domain" description="C2H2-type" evidence="9">
    <location>
        <begin position="320"/>
        <end position="347"/>
    </location>
</feature>
<dbReference type="GO" id="GO:0008270">
    <property type="term" value="F:zinc ion binding"/>
    <property type="evidence" value="ECO:0007669"/>
    <property type="project" value="UniProtKB-KW"/>
</dbReference>
<feature type="compositionally biased region" description="Low complexity" evidence="8">
    <location>
        <begin position="250"/>
        <end position="263"/>
    </location>
</feature>
<keyword evidence="11" id="KW-1185">Reference proteome</keyword>
<feature type="compositionally biased region" description="Low complexity" evidence="8">
    <location>
        <begin position="33"/>
        <end position="43"/>
    </location>
</feature>
<proteinExistence type="predicted"/>
<dbReference type="InterPro" id="IPR036236">
    <property type="entry name" value="Znf_C2H2_sf"/>
</dbReference>
<comment type="subcellular location">
    <subcellularLocation>
        <location evidence="1">Nucleus</location>
    </subcellularLocation>
</comment>
<evidence type="ECO:0000256" key="1">
    <source>
        <dbReference type="ARBA" id="ARBA00004123"/>
    </source>
</evidence>
<dbReference type="Gene3D" id="3.30.160.60">
    <property type="entry name" value="Classic Zinc Finger"/>
    <property type="match status" value="3"/>
</dbReference>
<feature type="region of interest" description="Disordered" evidence="8">
    <location>
        <begin position="190"/>
        <end position="282"/>
    </location>
</feature>
<dbReference type="STRING" id="246404.A0A507E9Z4"/>
<evidence type="ECO:0000313" key="11">
    <source>
        <dbReference type="Proteomes" id="UP000320333"/>
    </source>
</evidence>
<sequence>MPATMIPLSIAAPNDHLSAMKRSASEALHSTDPASTVSGSLSPSLSAKNLASSTACNSSSVSVSNESCPLNILFYATQLAAPAPKFEADAPTPSLNEQDRSISSQANLSAYHCDVDEKLHSGDYTWMEPKTKKVMTAAENLLALMDHTDSPYEETADEPMSLDDEVVSRNGHGSADEIVPGTILQPFYEQTSCSGTPSDGPYCIPKMSSPIRNPLRPPAGPLKRIGSTTSNHSSSSTDTTGLSPAIKGKASPTPSSSSSSTAPPSSPHTMSGQGEVPPQQHPLMNADKRFECNTCQRTFSRLFNLKSHLQTHDPTRTKSYMCTVCGVGFCRQQDLMRHGTVHDKSKLMVCPVCPNKTFSRKDALRRHIRLNGCCDVNLLETM</sequence>
<dbReference type="PROSITE" id="PS50157">
    <property type="entry name" value="ZINC_FINGER_C2H2_2"/>
    <property type="match status" value="2"/>
</dbReference>
<keyword evidence="6" id="KW-0539">Nucleus</keyword>
<evidence type="ECO:0000256" key="2">
    <source>
        <dbReference type="ARBA" id="ARBA00022723"/>
    </source>
</evidence>
<dbReference type="SMART" id="SM00355">
    <property type="entry name" value="ZnF_C2H2"/>
    <property type="match status" value="3"/>
</dbReference>
<dbReference type="GO" id="GO:0010468">
    <property type="term" value="P:regulation of gene expression"/>
    <property type="evidence" value="ECO:0007669"/>
    <property type="project" value="TreeGrafter"/>
</dbReference>
<feature type="compositionally biased region" description="Low complexity" evidence="8">
    <location>
        <begin position="227"/>
        <end position="240"/>
    </location>
</feature>
<accession>A0A507E9Z4</accession>
<organism evidence="10 11">
    <name type="scientific">Chytriomyces confervae</name>
    <dbReference type="NCBI Taxonomy" id="246404"/>
    <lineage>
        <taxon>Eukaryota</taxon>
        <taxon>Fungi</taxon>
        <taxon>Fungi incertae sedis</taxon>
        <taxon>Chytridiomycota</taxon>
        <taxon>Chytridiomycota incertae sedis</taxon>
        <taxon>Chytridiomycetes</taxon>
        <taxon>Chytridiales</taxon>
        <taxon>Chytriomycetaceae</taxon>
        <taxon>Chytriomyces</taxon>
    </lineage>
</organism>
<keyword evidence="2" id="KW-0479">Metal-binding</keyword>
<evidence type="ECO:0000259" key="9">
    <source>
        <dbReference type="PROSITE" id="PS50157"/>
    </source>
</evidence>
<dbReference type="AlphaFoldDB" id="A0A507E9Z4"/>
<gene>
    <name evidence="10" type="ORF">CcCBS67573_g08989</name>
</gene>
<feature type="domain" description="C2H2-type" evidence="9">
    <location>
        <begin position="290"/>
        <end position="317"/>
    </location>
</feature>